<feature type="non-terminal residue" evidence="2">
    <location>
        <position position="48"/>
    </location>
</feature>
<accession>A0A382MNT5</accession>
<evidence type="ECO:0000313" key="2">
    <source>
        <dbReference type="EMBL" id="SVC50653.1"/>
    </source>
</evidence>
<sequence length="48" mass="5588">MNNESEDLNKKGSTIQLRVEKMERDTARQDGESERASQKRSRSKPIRP</sequence>
<dbReference type="AlphaFoldDB" id="A0A382MNT5"/>
<dbReference type="EMBL" id="UINC01094964">
    <property type="protein sequence ID" value="SVC50653.1"/>
    <property type="molecule type" value="Genomic_DNA"/>
</dbReference>
<organism evidence="2">
    <name type="scientific">marine metagenome</name>
    <dbReference type="NCBI Taxonomy" id="408172"/>
    <lineage>
        <taxon>unclassified sequences</taxon>
        <taxon>metagenomes</taxon>
        <taxon>ecological metagenomes</taxon>
    </lineage>
</organism>
<feature type="compositionally biased region" description="Basic residues" evidence="1">
    <location>
        <begin position="38"/>
        <end position="48"/>
    </location>
</feature>
<proteinExistence type="predicted"/>
<name>A0A382MNT5_9ZZZZ</name>
<gene>
    <name evidence="2" type="ORF">METZ01_LOCUS303507</name>
</gene>
<reference evidence="2" key="1">
    <citation type="submission" date="2018-05" db="EMBL/GenBank/DDBJ databases">
        <authorList>
            <person name="Lanie J.A."/>
            <person name="Ng W.-L."/>
            <person name="Kazmierczak K.M."/>
            <person name="Andrzejewski T.M."/>
            <person name="Davidsen T.M."/>
            <person name="Wayne K.J."/>
            <person name="Tettelin H."/>
            <person name="Glass J.I."/>
            <person name="Rusch D."/>
            <person name="Podicherti R."/>
            <person name="Tsui H.-C.T."/>
            <person name="Winkler M.E."/>
        </authorList>
    </citation>
    <scope>NUCLEOTIDE SEQUENCE</scope>
</reference>
<evidence type="ECO:0000256" key="1">
    <source>
        <dbReference type="SAM" id="MobiDB-lite"/>
    </source>
</evidence>
<feature type="compositionally biased region" description="Basic and acidic residues" evidence="1">
    <location>
        <begin position="18"/>
        <end position="37"/>
    </location>
</feature>
<protein>
    <submittedName>
        <fullName evidence="2">Uncharacterized protein</fullName>
    </submittedName>
</protein>
<feature type="region of interest" description="Disordered" evidence="1">
    <location>
        <begin position="1"/>
        <end position="48"/>
    </location>
</feature>